<name>A0A0S2JXN9_9GAMM</name>
<dbReference type="EMBL" id="CP013187">
    <property type="protein sequence ID" value="ALO40612.1"/>
    <property type="molecule type" value="Genomic_DNA"/>
</dbReference>
<dbReference type="InterPro" id="IPR021307">
    <property type="entry name" value="DUF2884"/>
</dbReference>
<dbReference type="Proteomes" id="UP000061457">
    <property type="component" value="Chromosome I"/>
</dbReference>
<dbReference type="RefSeq" id="WP_058028406.1">
    <property type="nucleotide sequence ID" value="NZ_CP013187.1"/>
</dbReference>
<dbReference type="KEGG" id="pphe:PP2015_84"/>
<evidence type="ECO:0008006" key="4">
    <source>
        <dbReference type="Google" id="ProtNLM"/>
    </source>
</evidence>
<proteinExistence type="predicted"/>
<keyword evidence="1" id="KW-0732">Signal</keyword>
<keyword evidence="3" id="KW-1185">Reference proteome</keyword>
<dbReference type="PATRIC" id="fig|161398.10.peg.85"/>
<organism evidence="2 3">
    <name type="scientific">Pseudoalteromonas phenolica</name>
    <dbReference type="NCBI Taxonomy" id="161398"/>
    <lineage>
        <taxon>Bacteria</taxon>
        <taxon>Pseudomonadati</taxon>
        <taxon>Pseudomonadota</taxon>
        <taxon>Gammaproteobacteria</taxon>
        <taxon>Alteromonadales</taxon>
        <taxon>Pseudoalteromonadaceae</taxon>
        <taxon>Pseudoalteromonas</taxon>
    </lineage>
</organism>
<gene>
    <name evidence="2" type="ORF">PP2015_84</name>
</gene>
<dbReference type="STRING" id="161398.PP2015_84"/>
<feature type="chain" id="PRO_5006600775" description="DUF2884 domain-containing protein" evidence="1">
    <location>
        <begin position="19"/>
        <end position="262"/>
    </location>
</feature>
<dbReference type="Pfam" id="PF11101">
    <property type="entry name" value="DUF2884"/>
    <property type="match status" value="1"/>
</dbReference>
<accession>A0A0S2JXN9</accession>
<evidence type="ECO:0000313" key="3">
    <source>
        <dbReference type="Proteomes" id="UP000061457"/>
    </source>
</evidence>
<feature type="signal peptide" evidence="1">
    <location>
        <begin position="1"/>
        <end position="18"/>
    </location>
</feature>
<sequence length="262" mass="29003">MKKFMLATSLILSTSAIAHEDHGIQISSDQCQVDFQNDVRITPNQLQITAENNKQLTIDSYGELYVDGQAITLTHEQKDALANYADSLRVQLPQVANIALDGVKLAGVALDEVAQAFNLQGLESLNGLMDELHVEISDTFYQQGAFVMGEKTFHEFGENFDNHFETHIEEAVESAMMESIGSILMLIGSEMVSSGGDMESFEARMENMGKQIEEKVQLQAKQIEEQANGLCDKFEGIAHAETNLVAQIPAMNGYQLFNFKSK</sequence>
<dbReference type="OrthoDB" id="6313304at2"/>
<protein>
    <recommendedName>
        <fullName evidence="4">DUF2884 domain-containing protein</fullName>
    </recommendedName>
</protein>
<evidence type="ECO:0000256" key="1">
    <source>
        <dbReference type="SAM" id="SignalP"/>
    </source>
</evidence>
<reference evidence="2 3" key="1">
    <citation type="submission" date="2015-11" db="EMBL/GenBank/DDBJ databases">
        <authorList>
            <person name="Zhang Y."/>
            <person name="Guo Z."/>
        </authorList>
    </citation>
    <scope>NUCLEOTIDE SEQUENCE [LARGE SCALE GENOMIC DNA]</scope>
    <source>
        <strain evidence="2 3">KCTC 12086</strain>
    </source>
</reference>
<evidence type="ECO:0000313" key="2">
    <source>
        <dbReference type="EMBL" id="ALO40612.1"/>
    </source>
</evidence>
<dbReference type="AlphaFoldDB" id="A0A0S2JXN9"/>